<sequence length="174" mass="19282">MKNLKTILALALVFMLTPFISDAQEMAVTLEFQNAETALEVVKKYTKALQSGDVATMDAQLAANAMVYGLGGGLDSLTKAQHTAYYTNSTNKFKHSLSGELFLPVKVTNNWNEGEWVLSWGTNTITDKTTGKVITVPYHTAGRIMDGKIAFLRYWYDMLNVLESQGYEIKAPSK</sequence>
<reference evidence="3 4" key="1">
    <citation type="submission" date="2016-10" db="EMBL/GenBank/DDBJ databases">
        <authorList>
            <person name="Varghese N."/>
            <person name="Submissions S."/>
        </authorList>
    </citation>
    <scope>NUCLEOTIDE SEQUENCE [LARGE SCALE GENOMIC DNA]</scope>
    <source>
        <strain evidence="3 4">DSM 17997</strain>
    </source>
</reference>
<comment type="caution">
    <text evidence="3">The sequence shown here is derived from an EMBL/GenBank/DDBJ whole genome shotgun (WGS) entry which is preliminary data.</text>
</comment>
<feature type="signal peptide" evidence="1">
    <location>
        <begin position="1"/>
        <end position="23"/>
    </location>
</feature>
<dbReference type="Proteomes" id="UP000199663">
    <property type="component" value="Unassembled WGS sequence"/>
</dbReference>
<organism evidence="3 4">
    <name type="scientific">Rhodonellum ikkaensis</name>
    <dbReference type="NCBI Taxonomy" id="336829"/>
    <lineage>
        <taxon>Bacteria</taxon>
        <taxon>Pseudomonadati</taxon>
        <taxon>Bacteroidota</taxon>
        <taxon>Cytophagia</taxon>
        <taxon>Cytophagales</taxon>
        <taxon>Cytophagaceae</taxon>
        <taxon>Rhodonellum</taxon>
    </lineage>
</organism>
<gene>
    <name evidence="3" type="ORF">SAMN05444412_11073</name>
</gene>
<protein>
    <submittedName>
        <fullName evidence="3">SnoaL-like domain-containing protein</fullName>
    </submittedName>
</protein>
<dbReference type="Gene3D" id="3.10.450.50">
    <property type="match status" value="1"/>
</dbReference>
<dbReference type="InterPro" id="IPR037401">
    <property type="entry name" value="SnoaL-like"/>
</dbReference>
<evidence type="ECO:0000259" key="2">
    <source>
        <dbReference type="Pfam" id="PF12680"/>
    </source>
</evidence>
<evidence type="ECO:0000313" key="3">
    <source>
        <dbReference type="EMBL" id="SDZ32380.1"/>
    </source>
</evidence>
<dbReference type="SUPFAM" id="SSF54427">
    <property type="entry name" value="NTF2-like"/>
    <property type="match status" value="1"/>
</dbReference>
<dbReference type="Pfam" id="PF12680">
    <property type="entry name" value="SnoaL_2"/>
    <property type="match status" value="1"/>
</dbReference>
<evidence type="ECO:0000256" key="1">
    <source>
        <dbReference type="SAM" id="SignalP"/>
    </source>
</evidence>
<keyword evidence="4" id="KW-1185">Reference proteome</keyword>
<dbReference type="RefSeq" id="WP_019598594.1">
    <property type="nucleotide sequence ID" value="NZ_FNQC01000010.1"/>
</dbReference>
<dbReference type="InterPro" id="IPR032710">
    <property type="entry name" value="NTF2-like_dom_sf"/>
</dbReference>
<name>A0A1H3S3I4_9BACT</name>
<keyword evidence="1" id="KW-0732">Signal</keyword>
<feature type="chain" id="PRO_5047357807" evidence="1">
    <location>
        <begin position="24"/>
        <end position="174"/>
    </location>
</feature>
<proteinExistence type="predicted"/>
<accession>A0A1H3S3I4</accession>
<feature type="domain" description="SnoaL-like" evidence="2">
    <location>
        <begin position="42"/>
        <end position="150"/>
    </location>
</feature>
<dbReference type="EMBL" id="FNQC01000010">
    <property type="protein sequence ID" value="SDZ32380.1"/>
    <property type="molecule type" value="Genomic_DNA"/>
</dbReference>
<evidence type="ECO:0000313" key="4">
    <source>
        <dbReference type="Proteomes" id="UP000199663"/>
    </source>
</evidence>